<dbReference type="PANTHER" id="PTHR46429:SF2">
    <property type="entry name" value="TRNA_RRNA METHYLTRANSFERASE"/>
    <property type="match status" value="1"/>
</dbReference>
<accession>U2L1H6</accession>
<gene>
    <name evidence="6" type="ORF">HMPREF0860_0722</name>
    <name evidence="5" type="ORF">HMPREF1325_2233</name>
</gene>
<dbReference type="SUPFAM" id="SSF55315">
    <property type="entry name" value="L30e-like"/>
    <property type="match status" value="1"/>
</dbReference>
<evidence type="ECO:0000313" key="6">
    <source>
        <dbReference type="EMBL" id="ERK04552.1"/>
    </source>
</evidence>
<evidence type="ECO:0000313" key="5">
    <source>
        <dbReference type="EMBL" id="ERF61383.1"/>
    </source>
</evidence>
<organism evidence="5 7">
    <name type="scientific">Treponema socranskii subsp. socranskii VPI DR56BR1116 = ATCC 35536</name>
    <dbReference type="NCBI Taxonomy" id="1125725"/>
    <lineage>
        <taxon>Bacteria</taxon>
        <taxon>Pseudomonadati</taxon>
        <taxon>Spirochaetota</taxon>
        <taxon>Spirochaetia</taxon>
        <taxon>Spirochaetales</taxon>
        <taxon>Treponemataceae</taxon>
        <taxon>Treponema</taxon>
    </lineage>
</organism>
<dbReference type="OrthoDB" id="9794400at2"/>
<dbReference type="GO" id="GO:0008173">
    <property type="term" value="F:RNA methyltransferase activity"/>
    <property type="evidence" value="ECO:0007669"/>
    <property type="project" value="InterPro"/>
</dbReference>
<dbReference type="Gene3D" id="3.30.1330.30">
    <property type="match status" value="1"/>
</dbReference>
<dbReference type="Proteomes" id="UP000016646">
    <property type="component" value="Unassembled WGS sequence"/>
</dbReference>
<dbReference type="GO" id="GO:0005829">
    <property type="term" value="C:cytosol"/>
    <property type="evidence" value="ECO:0007669"/>
    <property type="project" value="TreeGrafter"/>
</dbReference>
<evidence type="ECO:0000259" key="4">
    <source>
        <dbReference type="Pfam" id="PF08032"/>
    </source>
</evidence>
<dbReference type="PATRIC" id="fig|1125725.3.peg.684"/>
<dbReference type="Proteomes" id="UP000016412">
    <property type="component" value="Unassembled WGS sequence"/>
</dbReference>
<proteinExistence type="predicted"/>
<dbReference type="EMBL" id="AVQI01000020">
    <property type="protein sequence ID" value="ERK04552.1"/>
    <property type="molecule type" value="Genomic_DNA"/>
</dbReference>
<evidence type="ECO:0000256" key="2">
    <source>
        <dbReference type="ARBA" id="ARBA00022679"/>
    </source>
</evidence>
<evidence type="ECO:0000259" key="3">
    <source>
        <dbReference type="Pfam" id="PF00588"/>
    </source>
</evidence>
<feature type="domain" description="RNA 2-O ribose methyltransferase substrate binding" evidence="4">
    <location>
        <begin position="5"/>
        <end position="64"/>
    </location>
</feature>
<dbReference type="AlphaFoldDB" id="U2L1H6"/>
<dbReference type="GO" id="GO:0006396">
    <property type="term" value="P:RNA processing"/>
    <property type="evidence" value="ECO:0007669"/>
    <property type="project" value="InterPro"/>
</dbReference>
<dbReference type="InterPro" id="IPR013123">
    <property type="entry name" value="SpoU_subst-bd"/>
</dbReference>
<dbReference type="RefSeq" id="WP_021329685.1">
    <property type="nucleotide sequence ID" value="NZ_AUZJ01000013.1"/>
</dbReference>
<feature type="domain" description="tRNA/rRNA methyltransferase SpoU type" evidence="3">
    <location>
        <begin position="126"/>
        <end position="267"/>
    </location>
</feature>
<dbReference type="Gene3D" id="3.40.1280.10">
    <property type="match status" value="1"/>
</dbReference>
<evidence type="ECO:0000313" key="7">
    <source>
        <dbReference type="Proteomes" id="UP000016412"/>
    </source>
</evidence>
<dbReference type="InterPro" id="IPR004441">
    <property type="entry name" value="rRNA_MeTrfase_TrmH"/>
</dbReference>
<evidence type="ECO:0000313" key="8">
    <source>
        <dbReference type="Proteomes" id="UP000016646"/>
    </source>
</evidence>
<dbReference type="NCBIfam" id="TIGR00186">
    <property type="entry name" value="rRNA_methyl_3"/>
    <property type="match status" value="1"/>
</dbReference>
<dbReference type="InterPro" id="IPR029064">
    <property type="entry name" value="Ribosomal_eL30-like_sf"/>
</dbReference>
<comment type="caution">
    <text evidence="5">The sequence shown here is derived from an EMBL/GenBank/DDBJ whole genome shotgun (WGS) entry which is preliminary data.</text>
</comment>
<keyword evidence="8" id="KW-1185">Reference proteome</keyword>
<keyword evidence="2 5" id="KW-0808">Transferase</keyword>
<dbReference type="InterPro" id="IPR029028">
    <property type="entry name" value="Alpha/beta_knot_MTases"/>
</dbReference>
<dbReference type="InterPro" id="IPR001537">
    <property type="entry name" value="SpoU_MeTrfase"/>
</dbReference>
<reference evidence="7 8" key="1">
    <citation type="submission" date="2013-08" db="EMBL/GenBank/DDBJ databases">
        <authorList>
            <person name="Durkin A.S."/>
            <person name="Haft D.R."/>
            <person name="McCorrison J."/>
            <person name="Torralba M."/>
            <person name="Gillis M."/>
            <person name="Haft D.H."/>
            <person name="Methe B."/>
            <person name="Sutton G."/>
            <person name="Nelson K.E."/>
        </authorList>
    </citation>
    <scope>NUCLEOTIDE SEQUENCE [LARGE SCALE GENOMIC DNA]</scope>
    <source>
        <strain evidence="6 8">ATCC 35536</strain>
        <strain evidence="5 7">VPI DR56BR1116</strain>
    </source>
</reference>
<dbReference type="InterPro" id="IPR029026">
    <property type="entry name" value="tRNA_m1G_MTases_N"/>
</dbReference>
<protein>
    <submittedName>
        <fullName evidence="5">RNA methyltransferase, TrmH family, group 3</fullName>
    </submittedName>
</protein>
<sequence>MAERIVTGFHAIEERIRSDSRGIGRMRIFWSKAGPRAKKIIALAKQEGIPCEQADDAALDSLAARLSETARDHRGIVLCISGESENAHNIVDFDEWLASLPSDYDASSEQSGALQNSGPENLCTTVLVLDSVTDPHNVGAIIRSCDQFGTSLVILPQARSANDIAHNEVIARSSAGAAAWVPVSVVPNAVRAVQRLKDAGFWVYGADAGGEALGSVDFARRTVIVMGSEGKGISPLLAKQCDAIVSVPTCGKIDSLNVSVAAGILLYERYRRFAATLSKQQSF</sequence>
<dbReference type="PANTHER" id="PTHR46429">
    <property type="entry name" value="23S RRNA (GUANOSINE-2'-O-)-METHYLTRANSFERASE RLMB"/>
    <property type="match status" value="1"/>
</dbReference>
<dbReference type="STRING" id="1125725.HMPREF1325_2233"/>
<dbReference type="CDD" id="cd18103">
    <property type="entry name" value="SpoU-like_RlmB"/>
    <property type="match status" value="1"/>
</dbReference>
<dbReference type="GO" id="GO:0032259">
    <property type="term" value="P:methylation"/>
    <property type="evidence" value="ECO:0007669"/>
    <property type="project" value="UniProtKB-KW"/>
</dbReference>
<dbReference type="SUPFAM" id="SSF75217">
    <property type="entry name" value="alpha/beta knot"/>
    <property type="match status" value="1"/>
</dbReference>
<name>U2L1H6_TRESO</name>
<dbReference type="Pfam" id="PF00588">
    <property type="entry name" value="SpoU_methylase"/>
    <property type="match status" value="1"/>
</dbReference>
<keyword evidence="1 5" id="KW-0489">Methyltransferase</keyword>
<evidence type="ECO:0000256" key="1">
    <source>
        <dbReference type="ARBA" id="ARBA00022603"/>
    </source>
</evidence>
<dbReference type="GO" id="GO:0003723">
    <property type="term" value="F:RNA binding"/>
    <property type="evidence" value="ECO:0007669"/>
    <property type="project" value="InterPro"/>
</dbReference>
<dbReference type="eggNOG" id="COG0566">
    <property type="taxonomic scope" value="Bacteria"/>
</dbReference>
<dbReference type="Pfam" id="PF08032">
    <property type="entry name" value="SpoU_sub_bind"/>
    <property type="match status" value="1"/>
</dbReference>
<dbReference type="EMBL" id="AUZJ01000013">
    <property type="protein sequence ID" value="ERF61383.1"/>
    <property type="molecule type" value="Genomic_DNA"/>
</dbReference>